<accession>A0AAD5PDA0</accession>
<dbReference type="Proteomes" id="UP001209540">
    <property type="component" value="Unassembled WGS sequence"/>
</dbReference>
<name>A0AAD5PDA0_9FUNG</name>
<organism evidence="2 3">
    <name type="scientific">Phascolomyces articulosus</name>
    <dbReference type="NCBI Taxonomy" id="60185"/>
    <lineage>
        <taxon>Eukaryota</taxon>
        <taxon>Fungi</taxon>
        <taxon>Fungi incertae sedis</taxon>
        <taxon>Mucoromycota</taxon>
        <taxon>Mucoromycotina</taxon>
        <taxon>Mucoromycetes</taxon>
        <taxon>Mucorales</taxon>
        <taxon>Lichtheimiaceae</taxon>
        <taxon>Phascolomyces</taxon>
    </lineage>
</organism>
<reference evidence="2" key="2">
    <citation type="submission" date="2023-02" db="EMBL/GenBank/DDBJ databases">
        <authorList>
            <consortium name="DOE Joint Genome Institute"/>
            <person name="Mondo S.J."/>
            <person name="Chang Y."/>
            <person name="Wang Y."/>
            <person name="Ahrendt S."/>
            <person name="Andreopoulos W."/>
            <person name="Barry K."/>
            <person name="Beard J."/>
            <person name="Benny G.L."/>
            <person name="Blankenship S."/>
            <person name="Bonito G."/>
            <person name="Cuomo C."/>
            <person name="Desiro A."/>
            <person name="Gervers K.A."/>
            <person name="Hundley H."/>
            <person name="Kuo A."/>
            <person name="LaButti K."/>
            <person name="Lang B.F."/>
            <person name="Lipzen A."/>
            <person name="O'Donnell K."/>
            <person name="Pangilinan J."/>
            <person name="Reynolds N."/>
            <person name="Sandor L."/>
            <person name="Smith M.W."/>
            <person name="Tsang A."/>
            <person name="Grigoriev I.V."/>
            <person name="Stajich J.E."/>
            <person name="Spatafora J.W."/>
        </authorList>
    </citation>
    <scope>NUCLEOTIDE SEQUENCE</scope>
    <source>
        <strain evidence="2">RSA 2281</strain>
    </source>
</reference>
<feature type="region of interest" description="Disordered" evidence="1">
    <location>
        <begin position="55"/>
        <end position="97"/>
    </location>
</feature>
<dbReference type="EMBL" id="JAIXMP010000022">
    <property type="protein sequence ID" value="KAI9255795.1"/>
    <property type="molecule type" value="Genomic_DNA"/>
</dbReference>
<comment type="caution">
    <text evidence="2">The sequence shown here is derived from an EMBL/GenBank/DDBJ whole genome shotgun (WGS) entry which is preliminary data.</text>
</comment>
<evidence type="ECO:0000313" key="2">
    <source>
        <dbReference type="EMBL" id="KAI9255795.1"/>
    </source>
</evidence>
<dbReference type="AlphaFoldDB" id="A0AAD5PDA0"/>
<feature type="compositionally biased region" description="Basic and acidic residues" evidence="1">
    <location>
        <begin position="87"/>
        <end position="97"/>
    </location>
</feature>
<gene>
    <name evidence="2" type="ORF">BDA99DRAFT_517656</name>
</gene>
<sequence length="157" mass="18727">MDNDESLWVPSCQQNQKVYEREIPRWQHIRTQAEQQDSENSLRALESKLARLKSKPIKATTNQPTDIIPYQEEGTWYSESESESEIEDKPTKGREEDHEGLYLLWRERAQQQGHSEYHDELDKAIEQQKREQEYTWHWAFSWIPKCCSCCFITTTTS</sequence>
<proteinExistence type="predicted"/>
<evidence type="ECO:0000256" key="1">
    <source>
        <dbReference type="SAM" id="MobiDB-lite"/>
    </source>
</evidence>
<keyword evidence="3" id="KW-1185">Reference proteome</keyword>
<reference evidence="2" key="1">
    <citation type="journal article" date="2022" name="IScience">
        <title>Evolution of zygomycete secretomes and the origins of terrestrial fungal ecologies.</title>
        <authorList>
            <person name="Chang Y."/>
            <person name="Wang Y."/>
            <person name="Mondo S."/>
            <person name="Ahrendt S."/>
            <person name="Andreopoulos W."/>
            <person name="Barry K."/>
            <person name="Beard J."/>
            <person name="Benny G.L."/>
            <person name="Blankenship S."/>
            <person name="Bonito G."/>
            <person name="Cuomo C."/>
            <person name="Desiro A."/>
            <person name="Gervers K.A."/>
            <person name="Hundley H."/>
            <person name="Kuo A."/>
            <person name="LaButti K."/>
            <person name="Lang B.F."/>
            <person name="Lipzen A."/>
            <person name="O'Donnell K."/>
            <person name="Pangilinan J."/>
            <person name="Reynolds N."/>
            <person name="Sandor L."/>
            <person name="Smith M.E."/>
            <person name="Tsang A."/>
            <person name="Grigoriev I.V."/>
            <person name="Stajich J.E."/>
            <person name="Spatafora J.W."/>
        </authorList>
    </citation>
    <scope>NUCLEOTIDE SEQUENCE</scope>
    <source>
        <strain evidence="2">RSA 2281</strain>
    </source>
</reference>
<evidence type="ECO:0000313" key="3">
    <source>
        <dbReference type="Proteomes" id="UP001209540"/>
    </source>
</evidence>
<protein>
    <submittedName>
        <fullName evidence="2">Uncharacterized protein</fullName>
    </submittedName>
</protein>